<dbReference type="PROSITE" id="PS50102">
    <property type="entry name" value="RRM"/>
    <property type="match status" value="1"/>
</dbReference>
<dbReference type="InterPro" id="IPR000504">
    <property type="entry name" value="RRM_dom"/>
</dbReference>
<sequence length="82" mass="8525">MTSDALRACFAECGTVTDTHVVMDRETGRARGFAFVTMGTDAEASHAVSSLNGAMLDGRALRVNIAEERAGGGGARGGHRGW</sequence>
<dbReference type="STRING" id="1391654.AKJ09_10734"/>
<reference evidence="3 4" key="1">
    <citation type="submission" date="2015-08" db="EMBL/GenBank/DDBJ databases">
        <authorList>
            <person name="Babu N.S."/>
            <person name="Beckwith C.J."/>
            <person name="Beseler K.G."/>
            <person name="Brison A."/>
            <person name="Carone J.V."/>
            <person name="Caskin T.P."/>
            <person name="Diamond M."/>
            <person name="Durham M.E."/>
            <person name="Foxe J.M."/>
            <person name="Go M."/>
            <person name="Henderson B.A."/>
            <person name="Jones I.B."/>
            <person name="McGettigan J.A."/>
            <person name="Micheletti S.J."/>
            <person name="Nasrallah M.E."/>
            <person name="Ortiz D."/>
            <person name="Piller C.R."/>
            <person name="Privatt S.R."/>
            <person name="Schneider S.L."/>
            <person name="Sharp S."/>
            <person name="Smith T.C."/>
            <person name="Stanton J.D."/>
            <person name="Ullery H.E."/>
            <person name="Wilson R.J."/>
            <person name="Serrano M.G."/>
            <person name="Buck G."/>
            <person name="Lee V."/>
            <person name="Wang Y."/>
            <person name="Carvalho R."/>
            <person name="Voegtly L."/>
            <person name="Shi R."/>
            <person name="Duckworth R."/>
            <person name="Johnson A."/>
            <person name="Loviza R."/>
            <person name="Walstead R."/>
            <person name="Shah Z."/>
            <person name="Kiflezghi M."/>
            <person name="Wade K."/>
            <person name="Ball S.L."/>
            <person name="Bradley K.W."/>
            <person name="Asai D.J."/>
            <person name="Bowman C.A."/>
            <person name="Russell D.A."/>
            <person name="Pope W.H."/>
            <person name="Jacobs-Sera D."/>
            <person name="Hendrix R.W."/>
            <person name="Hatfull G.F."/>
        </authorList>
    </citation>
    <scope>NUCLEOTIDE SEQUENCE [LARGE SCALE GENOMIC DNA]</scope>
    <source>
        <strain evidence="3 4">DSM 27648</strain>
    </source>
</reference>
<keyword evidence="1" id="KW-0694">RNA-binding</keyword>
<feature type="domain" description="RRM" evidence="2">
    <location>
        <begin position="1"/>
        <end position="68"/>
    </location>
</feature>
<keyword evidence="4" id="KW-1185">Reference proteome</keyword>
<evidence type="ECO:0000259" key="2">
    <source>
        <dbReference type="PROSITE" id="PS50102"/>
    </source>
</evidence>
<dbReference type="Pfam" id="PF00076">
    <property type="entry name" value="RRM_1"/>
    <property type="match status" value="1"/>
</dbReference>
<evidence type="ECO:0000313" key="4">
    <source>
        <dbReference type="Proteomes" id="UP000064967"/>
    </source>
</evidence>
<evidence type="ECO:0000256" key="1">
    <source>
        <dbReference type="ARBA" id="ARBA00022884"/>
    </source>
</evidence>
<dbReference type="SMART" id="SM00360">
    <property type="entry name" value="RRM"/>
    <property type="match status" value="1"/>
</dbReference>
<dbReference type="Proteomes" id="UP000064967">
    <property type="component" value="Chromosome"/>
</dbReference>
<dbReference type="KEGG" id="llu:AKJ09_10734"/>
<dbReference type="PANTHER" id="PTHR48027">
    <property type="entry name" value="HETEROGENEOUS NUCLEAR RIBONUCLEOPROTEIN 87F-RELATED"/>
    <property type="match status" value="1"/>
</dbReference>
<dbReference type="Gene3D" id="3.30.70.330">
    <property type="match status" value="1"/>
</dbReference>
<name>A0A0K1QE73_9BACT</name>
<organism evidence="3 4">
    <name type="scientific">Labilithrix luteola</name>
    <dbReference type="NCBI Taxonomy" id="1391654"/>
    <lineage>
        <taxon>Bacteria</taxon>
        <taxon>Pseudomonadati</taxon>
        <taxon>Myxococcota</taxon>
        <taxon>Polyangia</taxon>
        <taxon>Polyangiales</taxon>
        <taxon>Labilitrichaceae</taxon>
        <taxon>Labilithrix</taxon>
    </lineage>
</organism>
<protein>
    <submittedName>
        <fullName evidence="3">RNA-binding protein</fullName>
    </submittedName>
</protein>
<evidence type="ECO:0000313" key="3">
    <source>
        <dbReference type="EMBL" id="AKV04071.1"/>
    </source>
</evidence>
<dbReference type="EMBL" id="CP012333">
    <property type="protein sequence ID" value="AKV04071.1"/>
    <property type="molecule type" value="Genomic_DNA"/>
</dbReference>
<dbReference type="InterPro" id="IPR035979">
    <property type="entry name" value="RBD_domain_sf"/>
</dbReference>
<dbReference type="SUPFAM" id="SSF54928">
    <property type="entry name" value="RNA-binding domain, RBD"/>
    <property type="match status" value="1"/>
</dbReference>
<dbReference type="PATRIC" id="fig|1391654.3.peg.10875"/>
<gene>
    <name evidence="3" type="ORF">AKJ09_10734</name>
</gene>
<accession>A0A0K1QE73</accession>
<dbReference type="InterPro" id="IPR012677">
    <property type="entry name" value="Nucleotide-bd_a/b_plait_sf"/>
</dbReference>
<dbReference type="AlphaFoldDB" id="A0A0K1QE73"/>
<proteinExistence type="predicted"/>
<dbReference type="InterPro" id="IPR052462">
    <property type="entry name" value="SLIRP/GR-RBP-like"/>
</dbReference>
<dbReference type="GO" id="GO:0003723">
    <property type="term" value="F:RNA binding"/>
    <property type="evidence" value="ECO:0007669"/>
    <property type="project" value="UniProtKB-KW"/>
</dbReference>